<dbReference type="RefSeq" id="WP_039632412.1">
    <property type="nucleotide sequence ID" value="NZ_AYSO01000015.1"/>
</dbReference>
<feature type="domain" description="Putative metallopeptidase" evidence="2">
    <location>
        <begin position="74"/>
        <end position="178"/>
    </location>
</feature>
<evidence type="ECO:0000313" key="3">
    <source>
        <dbReference type="EMBL" id="KIE46989.1"/>
    </source>
</evidence>
<dbReference type="AlphaFoldDB" id="A0A0C1U2B9"/>
<dbReference type="InterPro" id="IPR018698">
    <property type="entry name" value="VWA-like_dom"/>
</dbReference>
<reference evidence="3 4" key="1">
    <citation type="journal article" date="2015" name="Infect. Genet. Evol.">
        <title>Genomic sequences of six botulinum neurotoxin-producing strains representing three clostridial species illustrate the mobility and diversity of botulinum neurotoxin genes.</title>
        <authorList>
            <person name="Smith T.J."/>
            <person name="Hill K.K."/>
            <person name="Xie G."/>
            <person name="Foley B.T."/>
            <person name="Williamson C.H."/>
            <person name="Foster J.T."/>
            <person name="Johnson S.L."/>
            <person name="Chertkov O."/>
            <person name="Teshima H."/>
            <person name="Gibbons H.S."/>
            <person name="Johnsky L.A."/>
            <person name="Karavis M.A."/>
            <person name="Smith L.A."/>
        </authorList>
    </citation>
    <scope>NUCLEOTIDE SEQUENCE [LARGE SCALE GENOMIC DNA]</scope>
    <source>
        <strain evidence="3 4">CDC 2741</strain>
    </source>
</reference>
<protein>
    <recommendedName>
        <fullName evidence="5">von Willebrand factor type A domain protein</fullName>
    </recommendedName>
</protein>
<evidence type="ECO:0000259" key="1">
    <source>
        <dbReference type="Pfam" id="PF09967"/>
    </source>
</evidence>
<dbReference type="STRING" id="29341.RSJ17_13080"/>
<dbReference type="EMBL" id="AYSO01000015">
    <property type="protein sequence ID" value="KIE46989.1"/>
    <property type="molecule type" value="Genomic_DNA"/>
</dbReference>
<proteinExistence type="predicted"/>
<dbReference type="Pfam" id="PF09967">
    <property type="entry name" value="DUF2201"/>
    <property type="match status" value="1"/>
</dbReference>
<feature type="domain" description="VWA-like" evidence="1">
    <location>
        <begin position="302"/>
        <end position="426"/>
    </location>
</feature>
<gene>
    <name evidence="3" type="ORF">U732_1428</name>
</gene>
<comment type="caution">
    <text evidence="3">The sequence shown here is derived from an EMBL/GenBank/DDBJ whole genome shotgun (WGS) entry which is preliminary data.</text>
</comment>
<dbReference type="PANTHER" id="PTHR38730:SF1">
    <property type="entry name" value="SLL7028 PROTEIN"/>
    <property type="match status" value="1"/>
</dbReference>
<accession>A0A0C1U2B9</accession>
<dbReference type="InterPro" id="IPR025154">
    <property type="entry name" value="Put_metallopeptidase_dom"/>
</dbReference>
<keyword evidence="4" id="KW-1185">Reference proteome</keyword>
<dbReference type="InterPro" id="IPR036465">
    <property type="entry name" value="vWFA_dom_sf"/>
</dbReference>
<dbReference type="SUPFAM" id="SSF53300">
    <property type="entry name" value="vWA-like"/>
    <property type="match status" value="1"/>
</dbReference>
<dbReference type="OrthoDB" id="9809307at2"/>
<sequence length="455" mass="52970">MDNKFESLRKQLYEEISGLKEKDDLKENFNDRFFQIIDIVNFSLMEDNDNFYGHFLLHMKRNINLEIATPTGITASISDFTIHFNPLLFTQCSLEQMRGQIKHEIHHILSLHLNRAKDLKKKYSTLALNIAMDLAVNQYIDNLPPYSINIDWVNLKYGVKLEPFSTMEYYADKIQEALNLLDEDSDSEEDDTKINDEIADEYNPETTHDIWEFSEQIDEKLLKELTKKYVDRAYKGELPTFIDTMIKDLNGKTAEIPWNIYLKRIMGNISSGYKKTITRRNRRQPERYDLRGALSKQIAKITIAIDISGSISDEEIEQAFIEIFSIVKNYKHKITIVECDSEIRRVYIAKSINDLKKKADTKGGTKFSPVFDFVNKNKSNILIYFTDGEGEERLEVTPKGYKTLWIISGRGDKLSLTKPFGVVKKLKRIEVIDNIDMYDVRTDGWSMNSQQPVEE</sequence>
<dbReference type="PANTHER" id="PTHR38730">
    <property type="entry name" value="SLL7028 PROTEIN"/>
    <property type="match status" value="1"/>
</dbReference>
<dbReference type="Proteomes" id="UP000031366">
    <property type="component" value="Unassembled WGS sequence"/>
</dbReference>
<evidence type="ECO:0008006" key="5">
    <source>
        <dbReference type="Google" id="ProtNLM"/>
    </source>
</evidence>
<evidence type="ECO:0000259" key="2">
    <source>
        <dbReference type="Pfam" id="PF13203"/>
    </source>
</evidence>
<name>A0A0C1U2B9_9CLOT</name>
<dbReference type="Pfam" id="PF13203">
    <property type="entry name" value="DUF2201_N"/>
    <property type="match status" value="1"/>
</dbReference>
<organism evidence="3 4">
    <name type="scientific">Clostridium argentinense CDC 2741</name>
    <dbReference type="NCBI Taxonomy" id="1418104"/>
    <lineage>
        <taxon>Bacteria</taxon>
        <taxon>Bacillati</taxon>
        <taxon>Bacillota</taxon>
        <taxon>Clostridia</taxon>
        <taxon>Eubacteriales</taxon>
        <taxon>Clostridiaceae</taxon>
        <taxon>Clostridium</taxon>
    </lineage>
</organism>
<evidence type="ECO:0000313" key="4">
    <source>
        <dbReference type="Proteomes" id="UP000031366"/>
    </source>
</evidence>